<dbReference type="Gene3D" id="1.20.120.450">
    <property type="entry name" value="dinb family like domain"/>
    <property type="match status" value="1"/>
</dbReference>
<evidence type="ECO:0000313" key="3">
    <source>
        <dbReference type="EMBL" id="MDI5963553.1"/>
    </source>
</evidence>
<evidence type="ECO:0000259" key="2">
    <source>
        <dbReference type="Pfam" id="PF11716"/>
    </source>
</evidence>
<dbReference type="GO" id="GO:0016853">
    <property type="term" value="F:isomerase activity"/>
    <property type="evidence" value="ECO:0007669"/>
    <property type="project" value="UniProtKB-KW"/>
</dbReference>
<dbReference type="InterPro" id="IPR017517">
    <property type="entry name" value="Maleyloyr_isom"/>
</dbReference>
<dbReference type="EMBL" id="JAAGKO020000015">
    <property type="protein sequence ID" value="MDI5963553.1"/>
    <property type="molecule type" value="Genomic_DNA"/>
</dbReference>
<dbReference type="InterPro" id="IPR010872">
    <property type="entry name" value="MDMPI_C-term_domain"/>
</dbReference>
<reference evidence="3 4" key="1">
    <citation type="submission" date="2023-05" db="EMBL/GenBank/DDBJ databases">
        <title>Streptantibioticus silvisoli sp. nov., acidotolerant actinomycetes 1 from pine litter.</title>
        <authorList>
            <person name="Swiecimska M."/>
            <person name="Golinska P."/>
            <person name="Sangal V."/>
            <person name="Wachnowicz B."/>
            <person name="Goodfellow M."/>
        </authorList>
    </citation>
    <scope>NUCLEOTIDE SEQUENCE [LARGE SCALE GENOMIC DNA]</scope>
    <source>
        <strain evidence="3 4">SL54</strain>
    </source>
</reference>
<dbReference type="InterPro" id="IPR034660">
    <property type="entry name" value="DinB/YfiT-like"/>
</dbReference>
<keyword evidence="4" id="KW-1185">Reference proteome</keyword>
<dbReference type="SUPFAM" id="SSF109854">
    <property type="entry name" value="DinB/YfiT-like putative metalloenzymes"/>
    <property type="match status" value="1"/>
</dbReference>
<dbReference type="Proteomes" id="UP001156398">
    <property type="component" value="Unassembled WGS sequence"/>
</dbReference>
<feature type="domain" description="MDMPI C-terminal" evidence="1">
    <location>
        <begin position="153"/>
        <end position="236"/>
    </location>
</feature>
<name>A0ABT6VYJ4_9ACTN</name>
<accession>A0ABT6VYJ4</accession>
<dbReference type="PANTHER" id="PTHR40758">
    <property type="entry name" value="CONSERVED PROTEIN"/>
    <property type="match status" value="1"/>
</dbReference>
<comment type="caution">
    <text evidence="3">The sequence shown here is derived from an EMBL/GenBank/DDBJ whole genome shotgun (WGS) entry which is preliminary data.</text>
</comment>
<dbReference type="PANTHER" id="PTHR40758:SF1">
    <property type="entry name" value="CONSERVED PROTEIN"/>
    <property type="match status" value="1"/>
</dbReference>
<dbReference type="Pfam" id="PF07398">
    <property type="entry name" value="MDMPI_C"/>
    <property type="match status" value="1"/>
</dbReference>
<dbReference type="RefSeq" id="WP_271322894.1">
    <property type="nucleotide sequence ID" value="NZ_JAAGKO020000015.1"/>
</dbReference>
<dbReference type="Pfam" id="PF11716">
    <property type="entry name" value="MDMPI_N"/>
    <property type="match status" value="1"/>
</dbReference>
<evidence type="ECO:0000313" key="4">
    <source>
        <dbReference type="Proteomes" id="UP001156398"/>
    </source>
</evidence>
<gene>
    <name evidence="3" type="ORF">POF43_012655</name>
</gene>
<protein>
    <submittedName>
        <fullName evidence="3">Maleylpyruvate isomerase family mycothiol-dependent enzyme</fullName>
    </submittedName>
</protein>
<dbReference type="NCBIfam" id="TIGR03083">
    <property type="entry name" value="maleylpyruvate isomerase family mycothiol-dependent enzyme"/>
    <property type="match status" value="1"/>
</dbReference>
<dbReference type="InterPro" id="IPR024344">
    <property type="entry name" value="MDMPI_metal-binding"/>
</dbReference>
<evidence type="ECO:0000259" key="1">
    <source>
        <dbReference type="Pfam" id="PF07398"/>
    </source>
</evidence>
<proteinExistence type="predicted"/>
<feature type="domain" description="Mycothiol-dependent maleylpyruvate isomerase metal-binding" evidence="2">
    <location>
        <begin position="13"/>
        <end position="140"/>
    </location>
</feature>
<keyword evidence="3" id="KW-0413">Isomerase</keyword>
<organism evidence="3 4">
    <name type="scientific">Streptantibioticus silvisoli</name>
    <dbReference type="NCBI Taxonomy" id="2705255"/>
    <lineage>
        <taxon>Bacteria</taxon>
        <taxon>Bacillati</taxon>
        <taxon>Actinomycetota</taxon>
        <taxon>Actinomycetes</taxon>
        <taxon>Kitasatosporales</taxon>
        <taxon>Streptomycetaceae</taxon>
        <taxon>Streptantibioticus</taxon>
    </lineage>
</organism>
<sequence length="244" mass="26082">MRQNLAFTECLALVDERSAALRAAVAGAADLDVRVPTCPDWSLRDLVAHVGEVHRFWAAAVAAGPSAEPPADELVGDVAPRGELLAWSAESTALLLTALRTVGPERGCWSWWGKSDAPLTAGAVARHQVQEAAVHAYDAQEAAGRPQPLPAAVALDGVPEFFTVSYGTAGPWPHEPARVAFHTTEGPHWSLDLTADQAGTPTTTVHAPASDLLLTLHRRAPLDRLRIEGDRTLIERLLAWPSLD</sequence>